<dbReference type="PANTHER" id="PTHR16048">
    <property type="entry name" value="MSL2-RELATED"/>
    <property type="match status" value="1"/>
</dbReference>
<sequence length="402" mass="44393">MNLKDKSIAGPGPKMNSTNLYVTTTQIIMKADPKNPNSWQDLYRLVPYLRNSLCCVVCSNLLVDPHTPTIAQCQHHVCRICKGGRKKMKPACEGCKDCRDYSENKRLRILLQCYKKMCISIINSALFNSISLQASEPGTGFERGASNLIILIKEGASFEDNYKSSGGLPKSTYSILPCIYTNSVNAQNTQAPQKPSHVEKNIVLNSSIQSRSSFYSVLYPGNGSKITLKRKPKEGVGSSNKVPMTNNRQKEFPEKGLFKKPCTVKPKKGCRCGNATATPGKLTCCGQRCPCYVDSKPCIECKCRGCRNPHIKDGQKVIPHIPELQKLQIIPTTTQNPVLTSNHIQGVKLEDMDLDTSFATFGAMSQHFKSFEFVGGFNAVPLTSDLLPLGYNDDDDPDINVI</sequence>
<dbReference type="GO" id="GO:0008270">
    <property type="term" value="F:zinc ion binding"/>
    <property type="evidence" value="ECO:0007669"/>
    <property type="project" value="UniProtKB-KW"/>
</dbReference>
<dbReference type="Pfam" id="PF16685">
    <property type="entry name" value="zf-RING_10"/>
    <property type="match status" value="1"/>
</dbReference>
<keyword evidence="1 3" id="KW-0479">Metal-binding</keyword>
<keyword evidence="2" id="KW-0862">Zinc</keyword>
<evidence type="ECO:0000256" key="4">
    <source>
        <dbReference type="PROSITE-ProRule" id="PRU01396"/>
    </source>
</evidence>
<feature type="domain" description="RING-type" evidence="5">
    <location>
        <begin position="55"/>
        <end position="96"/>
    </location>
</feature>
<gene>
    <name evidence="7" type="ORF">PSYICH_LOCUS4344</name>
</gene>
<feature type="domain" description="CXC MSL2-type" evidence="6">
    <location>
        <begin position="265"/>
        <end position="316"/>
    </location>
</feature>
<keyword evidence="8" id="KW-1185">Reference proteome</keyword>
<evidence type="ECO:0000259" key="5">
    <source>
        <dbReference type="PROSITE" id="PS50089"/>
    </source>
</evidence>
<dbReference type="Gene3D" id="3.30.40.10">
    <property type="entry name" value="Zinc/RING finger domain, C3HC4 (zinc finger)"/>
    <property type="match status" value="1"/>
</dbReference>
<dbReference type="InterPro" id="IPR013083">
    <property type="entry name" value="Znf_RING/FYVE/PHD"/>
</dbReference>
<evidence type="ECO:0000259" key="6">
    <source>
        <dbReference type="PROSITE" id="PS52051"/>
    </source>
</evidence>
<dbReference type="Proteomes" id="UP001153636">
    <property type="component" value="Chromosome 14"/>
</dbReference>
<evidence type="ECO:0008006" key="9">
    <source>
        <dbReference type="Google" id="ProtNLM"/>
    </source>
</evidence>
<name>A0A9P0CQF8_9CUCU</name>
<dbReference type="PROSITE" id="PS50089">
    <property type="entry name" value="ZF_RING_2"/>
    <property type="match status" value="1"/>
</dbReference>
<dbReference type="SMART" id="SM01114">
    <property type="entry name" value="CXC"/>
    <property type="match status" value="1"/>
</dbReference>
<dbReference type="OrthoDB" id="10012174at2759"/>
<dbReference type="PANTHER" id="PTHR16048:SF3">
    <property type="entry name" value="E3 UBIQUITIN-PROTEIN LIGASE MSL2"/>
    <property type="match status" value="1"/>
</dbReference>
<dbReference type="EMBL" id="OV651826">
    <property type="protein sequence ID" value="CAH1103254.1"/>
    <property type="molecule type" value="Genomic_DNA"/>
</dbReference>
<reference evidence="7" key="1">
    <citation type="submission" date="2022-01" db="EMBL/GenBank/DDBJ databases">
        <authorList>
            <person name="King R."/>
        </authorList>
    </citation>
    <scope>NUCLEOTIDE SEQUENCE</scope>
</reference>
<keyword evidence="4" id="KW-0158">Chromosome</keyword>
<dbReference type="GO" id="GO:0016567">
    <property type="term" value="P:protein ubiquitination"/>
    <property type="evidence" value="ECO:0007669"/>
    <property type="project" value="TreeGrafter"/>
</dbReference>
<comment type="similarity">
    <text evidence="4">Belongs to the MSL2 family.</text>
</comment>
<keyword evidence="4" id="KW-0539">Nucleus</keyword>
<protein>
    <recommendedName>
        <fullName evidence="9">RING-type domain-containing protein</fullName>
    </recommendedName>
</protein>
<dbReference type="InterPro" id="IPR032049">
    <property type="entry name" value="Msl2-CXC"/>
</dbReference>
<dbReference type="InterPro" id="IPR001841">
    <property type="entry name" value="Znf_RING"/>
</dbReference>
<evidence type="ECO:0000313" key="8">
    <source>
        <dbReference type="Proteomes" id="UP001153636"/>
    </source>
</evidence>
<dbReference type="GO" id="GO:0072487">
    <property type="term" value="C:MSL complex"/>
    <property type="evidence" value="ECO:0007669"/>
    <property type="project" value="UniProtKB-UniRule"/>
</dbReference>
<evidence type="ECO:0000256" key="1">
    <source>
        <dbReference type="ARBA" id="ARBA00022771"/>
    </source>
</evidence>
<dbReference type="InterPro" id="IPR033467">
    <property type="entry name" value="Tesmin/TSO1-like_CXC"/>
</dbReference>
<dbReference type="CDD" id="cd13122">
    <property type="entry name" value="MSL2_CXC"/>
    <property type="match status" value="1"/>
</dbReference>
<dbReference type="InterPro" id="IPR037922">
    <property type="entry name" value="MSL2"/>
</dbReference>
<dbReference type="Pfam" id="PF16682">
    <property type="entry name" value="MSL2-CXC"/>
    <property type="match status" value="1"/>
</dbReference>
<dbReference type="AlphaFoldDB" id="A0A9P0CQF8"/>
<proteinExistence type="inferred from homology"/>
<dbReference type="GO" id="GO:0061630">
    <property type="term" value="F:ubiquitin protein ligase activity"/>
    <property type="evidence" value="ECO:0007669"/>
    <property type="project" value="InterPro"/>
</dbReference>
<keyword evidence="1 3" id="KW-0863">Zinc-finger</keyword>
<accession>A0A9P0CQF8</accession>
<dbReference type="InterPro" id="IPR032043">
    <property type="entry name" value="Msl2_Znf-RING"/>
</dbReference>
<evidence type="ECO:0000313" key="7">
    <source>
        <dbReference type="EMBL" id="CAH1103254.1"/>
    </source>
</evidence>
<evidence type="ECO:0000256" key="2">
    <source>
        <dbReference type="ARBA" id="ARBA00022833"/>
    </source>
</evidence>
<evidence type="ECO:0000256" key="3">
    <source>
        <dbReference type="PROSITE-ProRule" id="PRU00175"/>
    </source>
</evidence>
<dbReference type="PROSITE" id="PS52051">
    <property type="entry name" value="CXC_MSL2"/>
    <property type="match status" value="1"/>
</dbReference>
<organism evidence="7 8">
    <name type="scientific">Psylliodes chrysocephalus</name>
    <dbReference type="NCBI Taxonomy" id="3402493"/>
    <lineage>
        <taxon>Eukaryota</taxon>
        <taxon>Metazoa</taxon>
        <taxon>Ecdysozoa</taxon>
        <taxon>Arthropoda</taxon>
        <taxon>Hexapoda</taxon>
        <taxon>Insecta</taxon>
        <taxon>Pterygota</taxon>
        <taxon>Neoptera</taxon>
        <taxon>Endopterygota</taxon>
        <taxon>Coleoptera</taxon>
        <taxon>Polyphaga</taxon>
        <taxon>Cucujiformia</taxon>
        <taxon>Chrysomeloidea</taxon>
        <taxon>Chrysomelidae</taxon>
        <taxon>Galerucinae</taxon>
        <taxon>Alticini</taxon>
        <taxon>Psylliodes</taxon>
    </lineage>
</organism>